<keyword evidence="2" id="KW-1185">Reference proteome</keyword>
<dbReference type="EMBL" id="KV454483">
    <property type="protein sequence ID" value="ODV60054.1"/>
    <property type="molecule type" value="Genomic_DNA"/>
</dbReference>
<dbReference type="Proteomes" id="UP000095038">
    <property type="component" value="Unassembled WGS sequence"/>
</dbReference>
<organism evidence="1 2">
    <name type="scientific">Ascoidea rubescens DSM 1968</name>
    <dbReference type="NCBI Taxonomy" id="1344418"/>
    <lineage>
        <taxon>Eukaryota</taxon>
        <taxon>Fungi</taxon>
        <taxon>Dikarya</taxon>
        <taxon>Ascomycota</taxon>
        <taxon>Saccharomycotina</taxon>
        <taxon>Saccharomycetes</taxon>
        <taxon>Ascoideaceae</taxon>
        <taxon>Ascoidea</taxon>
    </lineage>
</organism>
<evidence type="ECO:0000313" key="2">
    <source>
        <dbReference type="Proteomes" id="UP000095038"/>
    </source>
</evidence>
<gene>
    <name evidence="1" type="ORF">ASCRUDRAFT_76578</name>
</gene>
<proteinExistence type="predicted"/>
<name>A0A1D2VEE2_9ASCO</name>
<accession>A0A1D2VEE2</accession>
<dbReference type="AlphaFoldDB" id="A0A1D2VEE2"/>
<reference evidence="2" key="1">
    <citation type="submission" date="2016-05" db="EMBL/GenBank/DDBJ databases">
        <title>Comparative genomics of biotechnologically important yeasts.</title>
        <authorList>
            <consortium name="DOE Joint Genome Institute"/>
            <person name="Riley R."/>
            <person name="Haridas S."/>
            <person name="Wolfe K.H."/>
            <person name="Lopes M.R."/>
            <person name="Hittinger C.T."/>
            <person name="Goker M."/>
            <person name="Salamov A."/>
            <person name="Wisecaver J."/>
            <person name="Long T.M."/>
            <person name="Aerts A.L."/>
            <person name="Barry K."/>
            <person name="Choi C."/>
            <person name="Clum A."/>
            <person name="Coughlan A.Y."/>
            <person name="Deshpande S."/>
            <person name="Douglass A.P."/>
            <person name="Hanson S.J."/>
            <person name="Klenk H.-P."/>
            <person name="Labutti K."/>
            <person name="Lapidus A."/>
            <person name="Lindquist E."/>
            <person name="Lipzen A."/>
            <person name="Meier-Kolthoff J.P."/>
            <person name="Ohm R.A."/>
            <person name="Otillar R.P."/>
            <person name="Pangilinan J."/>
            <person name="Peng Y."/>
            <person name="Rokas A."/>
            <person name="Rosa C.A."/>
            <person name="Scheuner C."/>
            <person name="Sibirny A.A."/>
            <person name="Slot J.C."/>
            <person name="Stielow J.B."/>
            <person name="Sun H."/>
            <person name="Kurtzman C.P."/>
            <person name="Blackwell M."/>
            <person name="Grigoriev I.V."/>
            <person name="Jeffries T.W."/>
        </authorList>
    </citation>
    <scope>NUCLEOTIDE SEQUENCE [LARGE SCALE GENOMIC DNA]</scope>
    <source>
        <strain evidence="2">DSM 1968</strain>
    </source>
</reference>
<evidence type="ECO:0000313" key="1">
    <source>
        <dbReference type="EMBL" id="ODV60054.1"/>
    </source>
</evidence>
<protein>
    <submittedName>
        <fullName evidence="1">Uncharacterized protein</fullName>
    </submittedName>
</protein>
<dbReference type="RefSeq" id="XP_020046361.1">
    <property type="nucleotide sequence ID" value="XM_020193529.1"/>
</dbReference>
<dbReference type="InParanoid" id="A0A1D2VEE2"/>
<sequence length="82" mass="9443">MVQTRFICIFDHFAVILCVRVIESLLLNNMVIEICEFIATVAMNCLGWDISRKQSNNFVISRYGAYTFTHQEKKQLQSPALA</sequence>
<dbReference type="GeneID" id="30967165"/>